<dbReference type="PANTHER" id="PTHR42802:SF1">
    <property type="entry name" value="L-ORNITHINE N(5)-MONOOXYGENASE"/>
    <property type="match status" value="1"/>
</dbReference>
<dbReference type="InterPro" id="IPR036188">
    <property type="entry name" value="FAD/NAD-bd_sf"/>
</dbReference>
<organism evidence="16 17">
    <name type="scientific">Salipaludibacillus neizhouensis</name>
    <dbReference type="NCBI Taxonomy" id="885475"/>
    <lineage>
        <taxon>Bacteria</taxon>
        <taxon>Bacillati</taxon>
        <taxon>Bacillota</taxon>
        <taxon>Bacilli</taxon>
        <taxon>Bacillales</taxon>
        <taxon>Bacillaceae</taxon>
    </lineage>
</organism>
<dbReference type="AlphaFoldDB" id="A0A3A9K7C5"/>
<keyword evidence="9" id="KW-0560">Oxidoreductase</keyword>
<dbReference type="OrthoDB" id="7527071at2"/>
<dbReference type="EMBL" id="PDOE01000015">
    <property type="protein sequence ID" value="RKL65553.1"/>
    <property type="molecule type" value="Genomic_DNA"/>
</dbReference>
<dbReference type="Pfam" id="PF13434">
    <property type="entry name" value="Lys_Orn_oxgnase"/>
    <property type="match status" value="2"/>
</dbReference>
<comment type="similarity">
    <text evidence="3">Belongs to the lysine N(6)-hydroxylase/L-ornithine N(5)-oxygenase family.</text>
</comment>
<dbReference type="Proteomes" id="UP000281498">
    <property type="component" value="Unassembled WGS sequence"/>
</dbReference>
<dbReference type="PANTHER" id="PTHR42802">
    <property type="entry name" value="MONOOXYGENASE"/>
    <property type="match status" value="1"/>
</dbReference>
<keyword evidence="15" id="KW-0812">Transmembrane</keyword>
<comment type="catalytic activity">
    <reaction evidence="14">
        <text>L-lysine + NADPH + O2 = N(6)-hydroxy-L-lysine + NADP(+) + H2O</text>
        <dbReference type="Rhea" id="RHEA:23228"/>
        <dbReference type="ChEBI" id="CHEBI:15377"/>
        <dbReference type="ChEBI" id="CHEBI:15379"/>
        <dbReference type="ChEBI" id="CHEBI:32551"/>
        <dbReference type="ChEBI" id="CHEBI:57783"/>
        <dbReference type="ChEBI" id="CHEBI:57820"/>
        <dbReference type="ChEBI" id="CHEBI:58349"/>
        <dbReference type="EC" id="1.14.13.59"/>
    </reaction>
</comment>
<evidence type="ECO:0000256" key="11">
    <source>
        <dbReference type="ARBA" id="ARBA00031158"/>
    </source>
</evidence>
<evidence type="ECO:0000256" key="10">
    <source>
        <dbReference type="ARBA" id="ARBA00029939"/>
    </source>
</evidence>
<gene>
    <name evidence="16" type="ORF">CR203_20345</name>
</gene>
<evidence type="ECO:0000256" key="6">
    <source>
        <dbReference type="ARBA" id="ARBA00022630"/>
    </source>
</evidence>
<keyword evidence="15" id="KW-0472">Membrane</keyword>
<feature type="transmembrane region" description="Helical" evidence="15">
    <location>
        <begin position="17"/>
        <end position="36"/>
    </location>
</feature>
<keyword evidence="15" id="KW-1133">Transmembrane helix</keyword>
<keyword evidence="17" id="KW-1185">Reference proteome</keyword>
<dbReference type="InterPro" id="IPR025700">
    <property type="entry name" value="Lys/Orn_oxygenase"/>
</dbReference>
<evidence type="ECO:0000256" key="15">
    <source>
        <dbReference type="SAM" id="Phobius"/>
    </source>
</evidence>
<evidence type="ECO:0000256" key="14">
    <source>
        <dbReference type="ARBA" id="ARBA00048407"/>
    </source>
</evidence>
<name>A0A3A9K7C5_9BACI</name>
<protein>
    <recommendedName>
        <fullName evidence="5">L-lysine N6-monooxygenase MbtG</fullName>
        <ecNumber evidence="4">1.14.13.59</ecNumber>
    </recommendedName>
    <alternativeName>
        <fullName evidence="13">Lysine 6-N-hydroxylase</fullName>
    </alternativeName>
    <alternativeName>
        <fullName evidence="12">Lysine N6-hydroxylase</fullName>
    </alternativeName>
    <alternativeName>
        <fullName evidence="10">Lysine-N-oxygenase</fullName>
    </alternativeName>
    <alternativeName>
        <fullName evidence="11">Mycobactin synthase protein G</fullName>
    </alternativeName>
</protein>
<comment type="pathway">
    <text evidence="2">Siderophore biosynthesis.</text>
</comment>
<evidence type="ECO:0000256" key="5">
    <source>
        <dbReference type="ARBA" id="ARBA00016406"/>
    </source>
</evidence>
<keyword evidence="6" id="KW-0285">Flavoprotein</keyword>
<evidence type="ECO:0000256" key="9">
    <source>
        <dbReference type="ARBA" id="ARBA00023002"/>
    </source>
</evidence>
<dbReference type="GO" id="GO:0047091">
    <property type="term" value="F:L-lysine 6-monooxygenase (NADPH) activity"/>
    <property type="evidence" value="ECO:0007669"/>
    <property type="project" value="UniProtKB-EC"/>
</dbReference>
<reference evidence="16 17" key="1">
    <citation type="submission" date="2017-10" db="EMBL/GenBank/DDBJ databases">
        <title>Bacillus sp. nov., a halophilic bacterium isolated from a Keqin Lake.</title>
        <authorList>
            <person name="Wang H."/>
        </authorList>
    </citation>
    <scope>NUCLEOTIDE SEQUENCE [LARGE SCALE GENOMIC DNA]</scope>
    <source>
        <strain evidence="16 17">KCTC 13187</strain>
    </source>
</reference>
<evidence type="ECO:0000256" key="1">
    <source>
        <dbReference type="ARBA" id="ARBA00001974"/>
    </source>
</evidence>
<dbReference type="EC" id="1.14.13.59" evidence="4"/>
<accession>A0A3A9K7C5</accession>
<comment type="caution">
    <text evidence="16">The sequence shown here is derived from an EMBL/GenBank/DDBJ whole genome shotgun (WGS) entry which is preliminary data.</text>
</comment>
<evidence type="ECO:0000256" key="13">
    <source>
        <dbReference type="ARBA" id="ARBA00032738"/>
    </source>
</evidence>
<evidence type="ECO:0000256" key="4">
    <source>
        <dbReference type="ARBA" id="ARBA00013076"/>
    </source>
</evidence>
<evidence type="ECO:0000313" key="16">
    <source>
        <dbReference type="EMBL" id="RKL65553.1"/>
    </source>
</evidence>
<sequence>MTDERNWRRIDRMDNKVYDLVGVGVGAFNLSLSALLDNLPEVESVFFFLDQKPYFDWRLGMLIVGTRLQVPFMADLVSLANPTIVCVQDIHTEDATTYKCKYLVIGTGSDPVIPESYQSLSGENVYHISQFLERQDRCRKAKSIAVVGSGQSSAEVFHELFTNSAKALFVRLTF</sequence>
<evidence type="ECO:0000256" key="12">
    <source>
        <dbReference type="ARBA" id="ARBA00032493"/>
    </source>
</evidence>
<evidence type="ECO:0000313" key="17">
    <source>
        <dbReference type="Proteomes" id="UP000281498"/>
    </source>
</evidence>
<comment type="cofactor">
    <cofactor evidence="1">
        <name>FAD</name>
        <dbReference type="ChEBI" id="CHEBI:57692"/>
    </cofactor>
</comment>
<evidence type="ECO:0000256" key="3">
    <source>
        <dbReference type="ARBA" id="ARBA00007588"/>
    </source>
</evidence>
<keyword evidence="8" id="KW-0521">NADP</keyword>
<proteinExistence type="inferred from homology"/>
<evidence type="ECO:0000256" key="8">
    <source>
        <dbReference type="ARBA" id="ARBA00022857"/>
    </source>
</evidence>
<evidence type="ECO:0000256" key="2">
    <source>
        <dbReference type="ARBA" id="ARBA00004924"/>
    </source>
</evidence>
<keyword evidence="7" id="KW-0274">FAD</keyword>
<evidence type="ECO:0000256" key="7">
    <source>
        <dbReference type="ARBA" id="ARBA00022827"/>
    </source>
</evidence>
<dbReference type="Gene3D" id="3.50.50.60">
    <property type="entry name" value="FAD/NAD(P)-binding domain"/>
    <property type="match status" value="2"/>
</dbReference>
<dbReference type="SUPFAM" id="SSF51905">
    <property type="entry name" value="FAD/NAD(P)-binding domain"/>
    <property type="match status" value="1"/>
</dbReference>